<name>A0ABR1FPD1_AURAN</name>
<dbReference type="EMBL" id="JBBJCI010000299">
    <property type="protein sequence ID" value="KAK7234977.1"/>
    <property type="molecule type" value="Genomic_DNA"/>
</dbReference>
<keyword evidence="2" id="KW-0472">Membrane</keyword>
<evidence type="ECO:0000256" key="3">
    <source>
        <dbReference type="SAM" id="SignalP"/>
    </source>
</evidence>
<protein>
    <submittedName>
        <fullName evidence="4">Uncharacterized protein</fullName>
    </submittedName>
</protein>
<reference evidence="4 5" key="1">
    <citation type="submission" date="2024-03" db="EMBL/GenBank/DDBJ databases">
        <title>Aureococcus anophagefferens CCMP1851 and Kratosvirus quantuckense: Draft genome of a second virus-susceptible host strain in the model system.</title>
        <authorList>
            <person name="Chase E."/>
            <person name="Truchon A.R."/>
            <person name="Schepens W."/>
            <person name="Wilhelm S.W."/>
        </authorList>
    </citation>
    <scope>NUCLEOTIDE SEQUENCE [LARGE SCALE GENOMIC DNA]</scope>
    <source>
        <strain evidence="4 5">CCMP1851</strain>
    </source>
</reference>
<dbReference type="Gene3D" id="3.40.50.11350">
    <property type="match status" value="1"/>
</dbReference>
<feature type="transmembrane region" description="Helical" evidence="2">
    <location>
        <begin position="857"/>
        <end position="878"/>
    </location>
</feature>
<evidence type="ECO:0000256" key="2">
    <source>
        <dbReference type="SAM" id="Phobius"/>
    </source>
</evidence>
<keyword evidence="3" id="KW-0732">Signal</keyword>
<keyword evidence="2" id="KW-1133">Transmembrane helix</keyword>
<evidence type="ECO:0000256" key="1">
    <source>
        <dbReference type="SAM" id="MobiDB-lite"/>
    </source>
</evidence>
<keyword evidence="2" id="KW-0812">Transmembrane</keyword>
<evidence type="ECO:0000313" key="4">
    <source>
        <dbReference type="EMBL" id="KAK7234977.1"/>
    </source>
</evidence>
<feature type="compositionally biased region" description="Pro residues" evidence="1">
    <location>
        <begin position="17"/>
        <end position="29"/>
    </location>
</feature>
<feature type="chain" id="PRO_5045162301" evidence="3">
    <location>
        <begin position="16"/>
        <end position="891"/>
    </location>
</feature>
<evidence type="ECO:0000313" key="5">
    <source>
        <dbReference type="Proteomes" id="UP001363151"/>
    </source>
</evidence>
<keyword evidence="5" id="KW-1185">Reference proteome</keyword>
<organism evidence="4 5">
    <name type="scientific">Aureococcus anophagefferens</name>
    <name type="common">Harmful bloom alga</name>
    <dbReference type="NCBI Taxonomy" id="44056"/>
    <lineage>
        <taxon>Eukaryota</taxon>
        <taxon>Sar</taxon>
        <taxon>Stramenopiles</taxon>
        <taxon>Ochrophyta</taxon>
        <taxon>Pelagophyceae</taxon>
        <taxon>Pelagomonadales</taxon>
        <taxon>Pelagomonadaceae</taxon>
        <taxon>Aureococcus</taxon>
    </lineage>
</organism>
<accession>A0ABR1FPD1</accession>
<gene>
    <name evidence="4" type="ORF">SO694_00141022</name>
</gene>
<sequence>MVPLGLVIVVGLAQSQPPAPPMAPPPQPARTPRHNRRFRKPPSFAGHYLEWKAERRIGLAGLNTTWVPPVQELMTQPLVRERKRFAKDLNTFQRVRGAVQCADCGAAPAVVGRDRCVGLGSLLVGVAQASAEGLEQGKRSVYAPDVSEFRRRGEPPCAWFTKDGSRKCDRLFGCYLPRLRATCEQAACDALQRDDPAIIRNVWGPTARVPPAPGLAKRPDAGRRRRHFAATLFALLHGDVGRQRAPRGPPSPKDCVLVHVRRGDACLNKHRTCRARRVPFAPASHRDAHIGHADRAYVDAARRLKDAYGFRELRVVSDSAALPLAAWAADFETVTVLSSFDRNKYDVAAEASLTSKELRAQFPERRMATGELGNATAEALGDLAGARSLECRAFVGSFSASMSKALFAQLLIRHRMVPPFVSVGGCVDQVRFFDADAEEAPRCSAGGADELERATKARHRAAQLEFASLQLRRSHKQPPLCASKLLGRAGVLLVSGADEGAAAATVFFTYVVNHALYADHHRLLPWVNLGWLEVPRVYDPKVHLQGTNGASSLFFYGLSATAPGAGIWSHYFEPLENVALYEAHRSGRLASAPDDVDAGRAVCGDLDCAPRPRPRAPSAASRFPQEAPRNCRDGNVVSKSLEWRHTIHRKALWAARAWYYGPKKRHALPLDLSRYEERWCAILGAVERGGDLAAAGLRRLAAPARPPAAGALLVGVHARGTDAADRRTVAPVDKYLPYLSGRRAAAVPGAVVYVATDDEAVADDPRWAALGCHVVAPTALRSTGAVAVRRSTRARHPRGERAEVLADILVLAHADVFVHAASAVAEAAQWLAFPRLHNRSVHLEFAPRANRRRAPGFAALAAATAPMVGRAAALAAAWTRRRRTRAGSARV</sequence>
<comment type="caution">
    <text evidence="4">The sequence shown here is derived from an EMBL/GenBank/DDBJ whole genome shotgun (WGS) entry which is preliminary data.</text>
</comment>
<feature type="region of interest" description="Disordered" evidence="1">
    <location>
        <begin position="15"/>
        <end position="39"/>
    </location>
</feature>
<feature type="signal peptide" evidence="3">
    <location>
        <begin position="1"/>
        <end position="15"/>
    </location>
</feature>
<proteinExistence type="predicted"/>
<dbReference type="Proteomes" id="UP001363151">
    <property type="component" value="Unassembled WGS sequence"/>
</dbReference>